<reference evidence="2 3" key="2">
    <citation type="journal article" date="2017" name="Sci. Rep.">
        <title>A mobile pathogenicity chromosome in Fusarium oxysporum for infection of multiple cucurbit species.</title>
        <authorList>
            <person name="van Dam P."/>
            <person name="Fokkens L."/>
            <person name="Ayukawa Y."/>
            <person name="van der Gragt M."/>
            <person name="Ter Horst A."/>
            <person name="Brankovics B."/>
            <person name="Houterman P.M."/>
            <person name="Arie T."/>
            <person name="Rep M."/>
        </authorList>
    </citation>
    <scope>NUCLEOTIDE SEQUENCE [LARGE SCALE GENOMIC DNA]</scope>
    <source>
        <strain evidence="2 3">Forc016</strain>
    </source>
</reference>
<protein>
    <recommendedName>
        <fullName evidence="4">Secreted protein</fullName>
    </recommendedName>
</protein>
<name>A0A2H3HD90_FUSOX</name>
<organism evidence="2 3">
    <name type="scientific">Fusarium oxysporum f. sp. radicis-cucumerinum</name>
    <dbReference type="NCBI Taxonomy" id="327505"/>
    <lineage>
        <taxon>Eukaryota</taxon>
        <taxon>Fungi</taxon>
        <taxon>Dikarya</taxon>
        <taxon>Ascomycota</taxon>
        <taxon>Pezizomycotina</taxon>
        <taxon>Sordariomycetes</taxon>
        <taxon>Hypocreomycetidae</taxon>
        <taxon>Hypocreales</taxon>
        <taxon>Nectriaceae</taxon>
        <taxon>Fusarium</taxon>
        <taxon>Fusarium oxysporum species complex</taxon>
    </lineage>
</organism>
<reference evidence="2 3" key="1">
    <citation type="journal article" date="2016" name="Environ. Microbiol.">
        <title>Effector profiles distinguish formae speciales of Fusarium oxysporum.</title>
        <authorList>
            <person name="van Dam P."/>
            <person name="Fokkens L."/>
            <person name="Schmidt S.M."/>
            <person name="Linmans J.H."/>
            <person name="Kistler H.C."/>
            <person name="Ma L.J."/>
            <person name="Rep M."/>
        </authorList>
    </citation>
    <scope>NUCLEOTIDE SEQUENCE [LARGE SCALE GENOMIC DNA]</scope>
    <source>
        <strain evidence="2 3">Forc016</strain>
    </source>
</reference>
<keyword evidence="1" id="KW-0732">Signal</keyword>
<feature type="signal peptide" evidence="1">
    <location>
        <begin position="1"/>
        <end position="22"/>
    </location>
</feature>
<evidence type="ECO:0008006" key="4">
    <source>
        <dbReference type="Google" id="ProtNLM"/>
    </source>
</evidence>
<dbReference type="Proteomes" id="UP000219602">
    <property type="component" value="Chromosome 5"/>
</dbReference>
<evidence type="ECO:0000256" key="1">
    <source>
        <dbReference type="SAM" id="SignalP"/>
    </source>
</evidence>
<sequence>MRAGNFFLSALSLAANLYSTEAAECGGWGRGGGAVGPCTDRKGNYKDREAFCNRFAGQGSWKKTCENGLNAWDCHFEYQGSKMDKQMCYDAFESIINQCFPSQHGSGYHYGTWSVPGHWFALDRCSA</sequence>
<dbReference type="EMBL" id="MABQ02000004">
    <property type="protein sequence ID" value="PCD37014.1"/>
    <property type="molecule type" value="Genomic_DNA"/>
</dbReference>
<gene>
    <name evidence="2" type="ORF">AU210_005520</name>
</gene>
<accession>A0A2H3HD90</accession>
<proteinExistence type="predicted"/>
<feature type="chain" id="PRO_5013588079" description="Secreted protein" evidence="1">
    <location>
        <begin position="23"/>
        <end position="127"/>
    </location>
</feature>
<evidence type="ECO:0000313" key="2">
    <source>
        <dbReference type="EMBL" id="PCD37014.1"/>
    </source>
</evidence>
<dbReference type="AlphaFoldDB" id="A0A2H3HD90"/>
<comment type="caution">
    <text evidence="2">The sequence shown here is derived from an EMBL/GenBank/DDBJ whole genome shotgun (WGS) entry which is preliminary data.</text>
</comment>
<evidence type="ECO:0000313" key="3">
    <source>
        <dbReference type="Proteomes" id="UP000219602"/>
    </source>
</evidence>